<proteinExistence type="predicted"/>
<protein>
    <submittedName>
        <fullName evidence="1">Uncharacterized protein</fullName>
    </submittedName>
</protein>
<evidence type="ECO:0000313" key="1">
    <source>
        <dbReference type="EMBL" id="AKQ02687.1"/>
    </source>
</evidence>
<dbReference type="AlphaFoldDB" id="A0A0H4T866"/>
<name>A0A0H4T866_9EURY</name>
<sequence>MEPDAEFFEFSEPMPCYEFNGGLEPAEDNGRCEHCRKFLTLECEYIDHFMEEDE</sequence>
<dbReference type="EMBL" id="KT007002">
    <property type="protein sequence ID" value="AKQ02687.1"/>
    <property type="molecule type" value="Genomic_DNA"/>
</dbReference>
<reference evidence="1" key="1">
    <citation type="journal article" date="2015" name="ISME J.">
        <title>Aquifer environment selects for microbial species cohorts in sediment and groundwater.</title>
        <authorList>
            <person name="Hug L.A."/>
            <person name="Thomas B.C."/>
            <person name="Brown C.T."/>
            <person name="Frischkorn K.R."/>
            <person name="Williams K.H."/>
            <person name="Tringe S.G."/>
            <person name="Banfield J.F."/>
        </authorList>
    </citation>
    <scope>NUCLEOTIDE SEQUENCE</scope>
</reference>
<organism evidence="1">
    <name type="scientific">uncultured euryarchaeote Rifle_16ft_4_minimus_37664</name>
    <dbReference type="NCBI Taxonomy" id="1665194"/>
    <lineage>
        <taxon>Archaea</taxon>
        <taxon>Methanobacteriati</taxon>
        <taxon>Methanobacteriota</taxon>
        <taxon>environmental samples</taxon>
    </lineage>
</organism>
<accession>A0A0H4T866</accession>